<sequence length="234" mass="26988">SVGALIATLYMIGFSPDEMFGFLKGFDFDKMKSVNLTNFLDKYGFDNGIKLEYTLKRLFNAKKVDPNITFAELYKKTNKTLIIVATCLNDKKSYYFSHETEPDMPVIIALRMSSCIPVYFTPIIYKDMIYIDGGCIDNYPIHLFRARLNEVIGIYLVDTHNTVTTIDNIEEFLIQVVQCLMEGVTFNSTKGFDQFTVKIELDNISIMDLGIDINLKLKMFQSGYQKMIDFFKFK</sequence>
<name>A0A3G4ZXC9_9VIRU</name>
<protein>
    <submittedName>
        <fullName evidence="4">Patatin-like phospholipase</fullName>
    </submittedName>
</protein>
<comment type="caution">
    <text evidence="2">Lacks conserved residue(s) required for the propagation of feature annotation.</text>
</comment>
<evidence type="ECO:0000259" key="3">
    <source>
        <dbReference type="PROSITE" id="PS51635"/>
    </source>
</evidence>
<feature type="non-terminal residue" evidence="4">
    <location>
        <position position="1"/>
    </location>
</feature>
<accession>A0A3G4ZXC9</accession>
<evidence type="ECO:0000256" key="2">
    <source>
        <dbReference type="PROSITE-ProRule" id="PRU01161"/>
    </source>
</evidence>
<dbReference type="GO" id="GO:0016787">
    <property type="term" value="F:hydrolase activity"/>
    <property type="evidence" value="ECO:0007669"/>
    <property type="project" value="UniProtKB-UniRule"/>
</dbReference>
<dbReference type="PROSITE" id="PS51635">
    <property type="entry name" value="PNPLA"/>
    <property type="match status" value="1"/>
</dbReference>
<dbReference type="GO" id="GO:0016042">
    <property type="term" value="P:lipid catabolic process"/>
    <property type="evidence" value="ECO:0007669"/>
    <property type="project" value="UniProtKB-UniRule"/>
</dbReference>
<dbReference type="Gene3D" id="3.40.1090.10">
    <property type="entry name" value="Cytosolic phospholipase A2 catalytic domain"/>
    <property type="match status" value="1"/>
</dbReference>
<feature type="active site" description="Nucleophile" evidence="2">
    <location>
        <position position="1"/>
    </location>
</feature>
<feature type="active site" description="Proton acceptor" evidence="2">
    <location>
        <position position="132"/>
    </location>
</feature>
<proteinExistence type="predicted"/>
<dbReference type="InterPro" id="IPR016035">
    <property type="entry name" value="Acyl_Trfase/lysoPLipase"/>
</dbReference>
<dbReference type="InterPro" id="IPR052580">
    <property type="entry name" value="Lipid_Hydrolase"/>
</dbReference>
<keyword evidence="2" id="KW-0442">Lipid degradation</keyword>
<organism evidence="4">
    <name type="scientific">Edafosvirus sp</name>
    <dbReference type="NCBI Taxonomy" id="2487765"/>
    <lineage>
        <taxon>Viruses</taxon>
        <taxon>Varidnaviria</taxon>
        <taxon>Bamfordvirae</taxon>
        <taxon>Nucleocytoviricota</taxon>
        <taxon>Megaviricetes</taxon>
        <taxon>Imitervirales</taxon>
        <taxon>Mimiviridae</taxon>
        <taxon>Klosneuvirinae</taxon>
    </lineage>
</organism>
<evidence type="ECO:0000313" key="4">
    <source>
        <dbReference type="EMBL" id="AYV78661.1"/>
    </source>
</evidence>
<dbReference type="SUPFAM" id="SSF52151">
    <property type="entry name" value="FabD/lysophospholipase-like"/>
    <property type="match status" value="1"/>
</dbReference>
<dbReference type="PANTHER" id="PTHR46394">
    <property type="entry name" value="ANNEXIN"/>
    <property type="match status" value="1"/>
</dbReference>
<dbReference type="Pfam" id="PF01734">
    <property type="entry name" value="Patatin"/>
    <property type="match status" value="1"/>
</dbReference>
<keyword evidence="1 2" id="KW-0443">Lipid metabolism</keyword>
<reference evidence="4" key="1">
    <citation type="submission" date="2018-10" db="EMBL/GenBank/DDBJ databases">
        <title>Hidden diversity of soil giant viruses.</title>
        <authorList>
            <person name="Schulz F."/>
            <person name="Alteio L."/>
            <person name="Goudeau D."/>
            <person name="Ryan E.M."/>
            <person name="Malmstrom R.R."/>
            <person name="Blanchard J."/>
            <person name="Woyke T."/>
        </authorList>
    </citation>
    <scope>NUCLEOTIDE SEQUENCE</scope>
    <source>
        <strain evidence="4">EDV1</strain>
    </source>
</reference>
<evidence type="ECO:0000256" key="1">
    <source>
        <dbReference type="ARBA" id="ARBA00023098"/>
    </source>
</evidence>
<dbReference type="InterPro" id="IPR002641">
    <property type="entry name" value="PNPLA_dom"/>
</dbReference>
<dbReference type="EMBL" id="MK072087">
    <property type="protein sequence ID" value="AYV78661.1"/>
    <property type="molecule type" value="Genomic_DNA"/>
</dbReference>
<dbReference type="PANTHER" id="PTHR46394:SF1">
    <property type="entry name" value="PNPLA DOMAIN-CONTAINING PROTEIN"/>
    <property type="match status" value="1"/>
</dbReference>
<gene>
    <name evidence="4" type="ORF">Edafosvirus22_18</name>
</gene>
<feature type="domain" description="PNPLA" evidence="3">
    <location>
        <begin position="1"/>
        <end position="145"/>
    </location>
</feature>
<keyword evidence="2" id="KW-0378">Hydrolase</keyword>
<feature type="short sequence motif" description="DGA/G" evidence="2">
    <location>
        <begin position="132"/>
        <end position="134"/>
    </location>
</feature>